<dbReference type="EMBL" id="LXQA010131167">
    <property type="protein sequence ID" value="MCI22562.1"/>
    <property type="molecule type" value="Genomic_DNA"/>
</dbReference>
<feature type="region of interest" description="Disordered" evidence="1">
    <location>
        <begin position="1"/>
        <end position="32"/>
    </location>
</feature>
<dbReference type="PANTHER" id="PTHR31513">
    <property type="entry name" value="EPHRIN TYPE-B RECEPTOR"/>
    <property type="match status" value="1"/>
</dbReference>
<proteinExistence type="predicted"/>
<dbReference type="Proteomes" id="UP000265520">
    <property type="component" value="Unassembled WGS sequence"/>
</dbReference>
<keyword evidence="3" id="KW-1185">Reference proteome</keyword>
<name>A0A392QFC6_9FABA</name>
<evidence type="ECO:0000256" key="1">
    <source>
        <dbReference type="SAM" id="MobiDB-lite"/>
    </source>
</evidence>
<dbReference type="AlphaFoldDB" id="A0A392QFC6"/>
<comment type="caution">
    <text evidence="2">The sequence shown here is derived from an EMBL/GenBank/DDBJ whole genome shotgun (WGS) entry which is preliminary data.</text>
</comment>
<organism evidence="2 3">
    <name type="scientific">Trifolium medium</name>
    <dbReference type="NCBI Taxonomy" id="97028"/>
    <lineage>
        <taxon>Eukaryota</taxon>
        <taxon>Viridiplantae</taxon>
        <taxon>Streptophyta</taxon>
        <taxon>Embryophyta</taxon>
        <taxon>Tracheophyta</taxon>
        <taxon>Spermatophyta</taxon>
        <taxon>Magnoliopsida</taxon>
        <taxon>eudicotyledons</taxon>
        <taxon>Gunneridae</taxon>
        <taxon>Pentapetalae</taxon>
        <taxon>rosids</taxon>
        <taxon>fabids</taxon>
        <taxon>Fabales</taxon>
        <taxon>Fabaceae</taxon>
        <taxon>Papilionoideae</taxon>
        <taxon>50 kb inversion clade</taxon>
        <taxon>NPAAA clade</taxon>
        <taxon>Hologalegina</taxon>
        <taxon>IRL clade</taxon>
        <taxon>Trifolieae</taxon>
        <taxon>Trifolium</taxon>
    </lineage>
</organism>
<sequence>TAMAGPPPPQTSGTPQGVTGGGGGHGGRGASCLVDTTKLPEDVWGGDAYAWATLQEPDSFGSAGASTSKESDYGGLGGGIVRMNVHQIMEINATLLADGGDGGTNGGGGSGGSIFIKGYR</sequence>
<evidence type="ECO:0000313" key="3">
    <source>
        <dbReference type="Proteomes" id="UP000265520"/>
    </source>
</evidence>
<dbReference type="PANTHER" id="PTHR31513:SF1">
    <property type="entry name" value="EPHRIN TYPE-B RECEPTOR"/>
    <property type="match status" value="1"/>
</dbReference>
<feature type="non-terminal residue" evidence="2">
    <location>
        <position position="1"/>
    </location>
</feature>
<reference evidence="2 3" key="1">
    <citation type="journal article" date="2018" name="Front. Plant Sci.">
        <title>Red Clover (Trifolium pratense) and Zigzag Clover (T. medium) - A Picture of Genomic Similarities and Differences.</title>
        <authorList>
            <person name="Dluhosova J."/>
            <person name="Istvanek J."/>
            <person name="Nedelnik J."/>
            <person name="Repkova J."/>
        </authorList>
    </citation>
    <scope>NUCLEOTIDE SEQUENCE [LARGE SCALE GENOMIC DNA]</scope>
    <source>
        <strain evidence="3">cv. 10/8</strain>
        <tissue evidence="2">Leaf</tissue>
    </source>
</reference>
<feature type="compositionally biased region" description="Pro residues" evidence="1">
    <location>
        <begin position="1"/>
        <end position="10"/>
    </location>
</feature>
<accession>A0A392QFC6</accession>
<evidence type="ECO:0000313" key="2">
    <source>
        <dbReference type="EMBL" id="MCI22562.1"/>
    </source>
</evidence>
<feature type="compositionally biased region" description="Gly residues" evidence="1">
    <location>
        <begin position="18"/>
        <end position="29"/>
    </location>
</feature>
<protein>
    <submittedName>
        <fullName evidence="2">Uncharacterized protein</fullName>
    </submittedName>
</protein>
<feature type="non-terminal residue" evidence="2">
    <location>
        <position position="120"/>
    </location>
</feature>